<evidence type="ECO:0000313" key="3">
    <source>
        <dbReference type="Proteomes" id="UP000620366"/>
    </source>
</evidence>
<name>A0A926HTM9_9FIRM</name>
<proteinExistence type="predicted"/>
<dbReference type="AlphaFoldDB" id="A0A926HTM9"/>
<keyword evidence="1" id="KW-1133">Transmembrane helix</keyword>
<keyword evidence="1" id="KW-0812">Transmembrane</keyword>
<evidence type="ECO:0000256" key="1">
    <source>
        <dbReference type="SAM" id="Phobius"/>
    </source>
</evidence>
<comment type="caution">
    <text evidence="2">The sequence shown here is derived from an EMBL/GenBank/DDBJ whole genome shotgun (WGS) entry which is preliminary data.</text>
</comment>
<feature type="transmembrane region" description="Helical" evidence="1">
    <location>
        <begin position="130"/>
        <end position="149"/>
    </location>
</feature>
<accession>A0A926HTM9</accession>
<dbReference type="RefSeq" id="WP_249299785.1">
    <property type="nucleotide sequence ID" value="NZ_JACRSP010000002.1"/>
</dbReference>
<protein>
    <submittedName>
        <fullName evidence="2">Uncharacterized protein</fullName>
    </submittedName>
</protein>
<feature type="transmembrane region" description="Helical" evidence="1">
    <location>
        <begin position="155"/>
        <end position="176"/>
    </location>
</feature>
<evidence type="ECO:0000313" key="2">
    <source>
        <dbReference type="EMBL" id="MBC8536029.1"/>
    </source>
</evidence>
<reference evidence="2" key="1">
    <citation type="submission" date="2020-08" db="EMBL/GenBank/DDBJ databases">
        <title>Genome public.</title>
        <authorList>
            <person name="Liu C."/>
            <person name="Sun Q."/>
        </authorList>
    </citation>
    <scope>NUCLEOTIDE SEQUENCE</scope>
    <source>
        <strain evidence="2">BX7</strain>
    </source>
</reference>
<dbReference type="Proteomes" id="UP000620366">
    <property type="component" value="Unassembled WGS sequence"/>
</dbReference>
<gene>
    <name evidence="2" type="ORF">H8695_04910</name>
</gene>
<dbReference type="EMBL" id="JACRSP010000002">
    <property type="protein sequence ID" value="MBC8536029.1"/>
    <property type="molecule type" value="Genomic_DNA"/>
</dbReference>
<keyword evidence="3" id="KW-1185">Reference proteome</keyword>
<organism evidence="2 3">
    <name type="scientific">Feifania hominis</name>
    <dbReference type="NCBI Taxonomy" id="2763660"/>
    <lineage>
        <taxon>Bacteria</taxon>
        <taxon>Bacillati</taxon>
        <taxon>Bacillota</taxon>
        <taxon>Clostridia</taxon>
        <taxon>Eubacteriales</taxon>
        <taxon>Feifaniaceae</taxon>
        <taxon>Feifania</taxon>
    </lineage>
</organism>
<feature type="transmembrane region" description="Helical" evidence="1">
    <location>
        <begin position="18"/>
        <end position="45"/>
    </location>
</feature>
<feature type="transmembrane region" description="Helical" evidence="1">
    <location>
        <begin position="84"/>
        <end position="109"/>
    </location>
</feature>
<keyword evidence="1" id="KW-0472">Membrane</keyword>
<sequence length="197" mass="21285">MAEHTTPRLEMRGLLFVFWGYLFILFDVRVGGFDLLPDIIGFLLITNGLTTLKKYTLAFAVAQKYAIVMALLSVADILSMSMDAVLAILLALFQTGFCIVIARNICLGISQLAQNVGMAELKTKAETRSAVYTVVTAASGVLLIMGVLLPTLASVLTIPTALCGVAASALLMALFWQTQKQLDGLEYFPIEKTEGSL</sequence>